<keyword evidence="1" id="KW-0732">Signal</keyword>
<dbReference type="PROSITE" id="PS51257">
    <property type="entry name" value="PROKAR_LIPOPROTEIN"/>
    <property type="match status" value="1"/>
</dbReference>
<keyword evidence="4" id="KW-1185">Reference proteome</keyword>
<reference evidence="3 4" key="1">
    <citation type="journal article" date="2013" name="Antonie Van Leeuwenhoek">
        <title>Echinimonas agarilytica gen. nov., sp. nov., a new gammaproteobacterium isolated from the sea urchin Strongylocentrotus intermedius.</title>
        <authorList>
            <person name="Nedashkovskaya O.I."/>
            <person name="Stenkova A.M."/>
            <person name="Zhukova N.V."/>
            <person name="Van Trappen S."/>
            <person name="Lee J.S."/>
            <person name="Kim S.B."/>
        </authorList>
    </citation>
    <scope>NUCLEOTIDE SEQUENCE [LARGE SCALE GENOMIC DNA]</scope>
    <source>
        <strain evidence="3 4">KMM 6351</strain>
    </source>
</reference>
<dbReference type="SUPFAM" id="SSF159245">
    <property type="entry name" value="AttH-like"/>
    <property type="match status" value="1"/>
</dbReference>
<protein>
    <recommendedName>
        <fullName evidence="2">AttH domain-containing protein</fullName>
    </recommendedName>
</protein>
<dbReference type="RefSeq" id="WP_251261498.1">
    <property type="nucleotide sequence ID" value="NZ_JAMQGP010000004.1"/>
</dbReference>
<dbReference type="InterPro" id="IPR010791">
    <property type="entry name" value="AttH_dom"/>
</dbReference>
<organism evidence="3 4">
    <name type="scientific">Echinimonas agarilytica</name>
    <dbReference type="NCBI Taxonomy" id="1215918"/>
    <lineage>
        <taxon>Bacteria</taxon>
        <taxon>Pseudomonadati</taxon>
        <taxon>Pseudomonadota</taxon>
        <taxon>Gammaproteobacteria</taxon>
        <taxon>Alteromonadales</taxon>
        <taxon>Echinimonadaceae</taxon>
        <taxon>Echinimonas</taxon>
    </lineage>
</organism>
<feature type="chain" id="PRO_5041462070" description="AttH domain-containing protein" evidence="1">
    <location>
        <begin position="23"/>
        <end position="366"/>
    </location>
</feature>
<name>A0AA41W7X8_9GAMM</name>
<feature type="signal peptide" evidence="1">
    <location>
        <begin position="1"/>
        <end position="22"/>
    </location>
</feature>
<gene>
    <name evidence="3" type="ORF">NAF29_10390</name>
</gene>
<dbReference type="Gene3D" id="2.40.370.10">
    <property type="entry name" value="AttH-like domain"/>
    <property type="match status" value="2"/>
</dbReference>
<evidence type="ECO:0000256" key="1">
    <source>
        <dbReference type="SAM" id="SignalP"/>
    </source>
</evidence>
<dbReference type="Pfam" id="PF17186">
    <property type="entry name" value="Lipocalin_9"/>
    <property type="match status" value="1"/>
</dbReference>
<dbReference type="EMBL" id="JAMQGP010000004">
    <property type="protein sequence ID" value="MCM2680073.1"/>
    <property type="molecule type" value="Genomic_DNA"/>
</dbReference>
<dbReference type="Pfam" id="PF07143">
    <property type="entry name" value="CrtC"/>
    <property type="match status" value="1"/>
</dbReference>
<dbReference type="AlphaFoldDB" id="A0AA41W7X8"/>
<dbReference type="InterPro" id="IPR023374">
    <property type="entry name" value="AttH-like_dom_sf"/>
</dbReference>
<evidence type="ECO:0000313" key="4">
    <source>
        <dbReference type="Proteomes" id="UP001165393"/>
    </source>
</evidence>
<dbReference type="Proteomes" id="UP001165393">
    <property type="component" value="Unassembled WGS sequence"/>
</dbReference>
<dbReference type="PANTHER" id="PTHR38591:SF1">
    <property type="entry name" value="BLL1000 PROTEIN"/>
    <property type="match status" value="1"/>
</dbReference>
<accession>A0AA41W7X8</accession>
<evidence type="ECO:0000259" key="2">
    <source>
        <dbReference type="Pfam" id="PF07143"/>
    </source>
</evidence>
<proteinExistence type="predicted"/>
<evidence type="ECO:0000313" key="3">
    <source>
        <dbReference type="EMBL" id="MCM2680073.1"/>
    </source>
</evidence>
<feature type="domain" description="AttH" evidence="2">
    <location>
        <begin position="69"/>
        <end position="238"/>
    </location>
</feature>
<comment type="caution">
    <text evidence="3">The sequence shown here is derived from an EMBL/GenBank/DDBJ whole genome shotgun (WGS) entry which is preliminary data.</text>
</comment>
<dbReference type="PANTHER" id="PTHR38591">
    <property type="entry name" value="HYDROLASE"/>
    <property type="match status" value="1"/>
</dbReference>
<sequence>MMRTLFALPLAISLLAALLSTGCTEPKPDENTGYQVMLSSNSPHYSYADGSETLRFPADHGNHPDYRLEWWYVTGNLSDAKGNWYGVQWTLFRYGLDAPEHLGDTRQMLMAHAAISWQGGHHPMQKYSRAGTGQAGIVSQPDAPFSAWIDQWQLSSQHQTWLPLVMQAGDETASMNLVLESDQPLVLQGDKGFSVKNEQGSGSYYYSHPYLNVAGDLMIKGEIIKVTGQAWLDREWSSQFLLPQQAGWDWLALHLDNGEKVMVYHLRSHEGDHRRFLSWFGKNGETVLKTDQFELSQSHYSSVQGRQIPQQWHVKHTQTGLDLHIKTRQKEQWMDLDSAYWEGPVQFTGSHAGQGYLEMTGYDTSQ</sequence>